<dbReference type="EMBL" id="JANUGX010000040">
    <property type="protein sequence ID" value="MCS0592305.1"/>
    <property type="molecule type" value="Genomic_DNA"/>
</dbReference>
<evidence type="ECO:0000313" key="3">
    <source>
        <dbReference type="Proteomes" id="UP001205560"/>
    </source>
</evidence>
<dbReference type="Pfam" id="PF01963">
    <property type="entry name" value="TraB_PrgY_gumN"/>
    <property type="match status" value="1"/>
</dbReference>
<gene>
    <name evidence="2" type="ORF">NX782_24275</name>
</gene>
<protein>
    <submittedName>
        <fullName evidence="2">TraB/GumN family protein</fullName>
    </submittedName>
</protein>
<reference evidence="2 3" key="1">
    <citation type="submission" date="2022-08" db="EMBL/GenBank/DDBJ databases">
        <title>Reclassification of Massilia species as members of the genera Telluria, Duganella, Pseudoduganella, Mokoshia gen. nov. and Zemynaea gen. nov. using orthogonal and non-orthogonal genome-based approaches.</title>
        <authorList>
            <person name="Bowman J.P."/>
        </authorList>
    </citation>
    <scope>NUCLEOTIDE SEQUENCE [LARGE SCALE GENOMIC DNA]</scope>
    <source>
        <strain evidence="2 3">LMG 28164</strain>
    </source>
</reference>
<comment type="caution">
    <text evidence="2">The sequence shown here is derived from an EMBL/GenBank/DDBJ whole genome shotgun (WGS) entry which is preliminary data.</text>
</comment>
<sequence length="299" mass="32832">MRHPFLAFLCSLFWLAVPAASTAFATERGALFKVSLDGHEMHLFGTLHVGLPEFYPLEPRLAEALGQASTLALEIDPLQPQRELQRAVREHGMLEPGSAGYEGMAAQQRSLLDSLIAQGGIDAGRALRFKPVLLATLLTMAEYTRQGFKSELSSEAWLARQARAQGARVLELESLDRQLSLLDRLAEPDRWRFLDEMMGTIASGAQRREARAMVQAWGSADREALDAIAARCELDASVSGSFVTRVLLKERNADLAGSLLDLLRREPRTFAAVGVLHLLGSGSVPALLQEKGVQVERIY</sequence>
<evidence type="ECO:0000256" key="1">
    <source>
        <dbReference type="SAM" id="SignalP"/>
    </source>
</evidence>
<dbReference type="CDD" id="cd14789">
    <property type="entry name" value="Tiki"/>
    <property type="match status" value="1"/>
</dbReference>
<accession>A0ABT2AEV5</accession>
<feature type="chain" id="PRO_5046074505" evidence="1">
    <location>
        <begin position="26"/>
        <end position="299"/>
    </location>
</feature>
<name>A0ABT2AEV5_9BURK</name>
<evidence type="ECO:0000313" key="2">
    <source>
        <dbReference type="EMBL" id="MCS0592305.1"/>
    </source>
</evidence>
<dbReference type="RefSeq" id="WP_258848073.1">
    <property type="nucleotide sequence ID" value="NZ_JANUGX010000040.1"/>
</dbReference>
<dbReference type="Proteomes" id="UP001205560">
    <property type="component" value="Unassembled WGS sequence"/>
</dbReference>
<proteinExistence type="predicted"/>
<dbReference type="InterPro" id="IPR002816">
    <property type="entry name" value="TraB/PrgY/GumN_fam"/>
</dbReference>
<dbReference type="InterPro" id="IPR047111">
    <property type="entry name" value="YbaP-like"/>
</dbReference>
<keyword evidence="3" id="KW-1185">Reference proteome</keyword>
<keyword evidence="1" id="KW-0732">Signal</keyword>
<organism evidence="2 3">
    <name type="scientific">Massilia norwichensis</name>
    <dbReference type="NCBI Taxonomy" id="1442366"/>
    <lineage>
        <taxon>Bacteria</taxon>
        <taxon>Pseudomonadati</taxon>
        <taxon>Pseudomonadota</taxon>
        <taxon>Betaproteobacteria</taxon>
        <taxon>Burkholderiales</taxon>
        <taxon>Oxalobacteraceae</taxon>
        <taxon>Telluria group</taxon>
        <taxon>Massilia</taxon>
    </lineage>
</organism>
<dbReference type="PANTHER" id="PTHR40590">
    <property type="entry name" value="CYTOPLASMIC PROTEIN-RELATED"/>
    <property type="match status" value="1"/>
</dbReference>
<dbReference type="PANTHER" id="PTHR40590:SF1">
    <property type="entry name" value="CYTOPLASMIC PROTEIN"/>
    <property type="match status" value="1"/>
</dbReference>
<feature type="signal peptide" evidence="1">
    <location>
        <begin position="1"/>
        <end position="25"/>
    </location>
</feature>